<keyword evidence="5" id="KW-1185">Reference proteome</keyword>
<dbReference type="FunFam" id="2.60.40.10:FF:000813">
    <property type="entry name" value="Vesicle-associated protein 1-1"/>
    <property type="match status" value="1"/>
</dbReference>
<dbReference type="GO" id="GO:0061817">
    <property type="term" value="P:endoplasmic reticulum-plasma membrane tethering"/>
    <property type="evidence" value="ECO:0007669"/>
    <property type="project" value="TreeGrafter"/>
</dbReference>
<keyword evidence="2" id="KW-0812">Transmembrane</keyword>
<dbReference type="InterPro" id="IPR013783">
    <property type="entry name" value="Ig-like_fold"/>
</dbReference>
<feature type="domain" description="MSP" evidence="3">
    <location>
        <begin position="5"/>
        <end position="125"/>
    </location>
</feature>
<keyword evidence="2" id="KW-0472">Membrane</keyword>
<name>A0AAP0GUK6_9ASTR</name>
<accession>A0AAP0GUK6</accession>
<protein>
    <recommendedName>
        <fullName evidence="3">MSP domain-containing protein</fullName>
    </recommendedName>
</protein>
<dbReference type="PANTHER" id="PTHR10809:SF45">
    <property type="entry name" value="VESICLE-ASSOCIATED PROTEIN 2-2"/>
    <property type="match status" value="1"/>
</dbReference>
<dbReference type="EMBL" id="JBCNJP010000019">
    <property type="protein sequence ID" value="KAK9062236.1"/>
    <property type="molecule type" value="Genomic_DNA"/>
</dbReference>
<proteinExistence type="inferred from homology"/>
<reference evidence="4 5" key="1">
    <citation type="submission" date="2024-04" db="EMBL/GenBank/DDBJ databases">
        <title>The reference genome of an endangered Asteraceae, Deinandra increscens subsp. villosa, native to the Central Coast of California.</title>
        <authorList>
            <person name="Guilliams M."/>
            <person name="Hasenstab-Lehman K."/>
            <person name="Meyer R."/>
            <person name="Mcevoy S."/>
        </authorList>
    </citation>
    <scope>NUCLEOTIDE SEQUENCE [LARGE SCALE GENOMIC DNA]</scope>
    <source>
        <tissue evidence="4">Leaf</tissue>
    </source>
</reference>
<dbReference type="PANTHER" id="PTHR10809">
    <property type="entry name" value="VESICLE-ASSOCIATED MEMBRANE PROTEIN-ASSOCIATED PROTEIN"/>
    <property type="match status" value="1"/>
</dbReference>
<evidence type="ECO:0000313" key="5">
    <source>
        <dbReference type="Proteomes" id="UP001408789"/>
    </source>
</evidence>
<gene>
    <name evidence="4" type="ORF">SSX86_019422</name>
</gene>
<dbReference type="InterPro" id="IPR000535">
    <property type="entry name" value="MSP_dom"/>
</dbReference>
<dbReference type="GO" id="GO:0005886">
    <property type="term" value="C:plasma membrane"/>
    <property type="evidence" value="ECO:0007669"/>
    <property type="project" value="TreeGrafter"/>
</dbReference>
<comment type="similarity">
    <text evidence="1">Belongs to the VAMP-associated protein (VAP) (TC 9.B.17) family.</text>
</comment>
<dbReference type="GO" id="GO:0005789">
    <property type="term" value="C:endoplasmic reticulum membrane"/>
    <property type="evidence" value="ECO:0007669"/>
    <property type="project" value="InterPro"/>
</dbReference>
<dbReference type="PIRSF" id="PIRSF019693">
    <property type="entry name" value="VAMP-associated"/>
    <property type="match status" value="1"/>
</dbReference>
<evidence type="ECO:0000313" key="4">
    <source>
        <dbReference type="EMBL" id="KAK9062236.1"/>
    </source>
</evidence>
<evidence type="ECO:0000259" key="3">
    <source>
        <dbReference type="PROSITE" id="PS50202"/>
    </source>
</evidence>
<dbReference type="Gene3D" id="2.60.40.10">
    <property type="entry name" value="Immunoglobulins"/>
    <property type="match status" value="1"/>
</dbReference>
<comment type="caution">
    <text evidence="4">The sequence shown here is derived from an EMBL/GenBank/DDBJ whole genome shotgun (WGS) entry which is preliminary data.</text>
</comment>
<dbReference type="PROSITE" id="PS50202">
    <property type="entry name" value="MSP"/>
    <property type="match status" value="1"/>
</dbReference>
<dbReference type="Pfam" id="PF00635">
    <property type="entry name" value="Motile_Sperm"/>
    <property type="match status" value="1"/>
</dbReference>
<keyword evidence="2" id="KW-1133">Transmembrane helix</keyword>
<dbReference type="InterPro" id="IPR016763">
    <property type="entry name" value="VAP"/>
</dbReference>
<feature type="transmembrane region" description="Helical" evidence="2">
    <location>
        <begin position="254"/>
        <end position="275"/>
    </location>
</feature>
<dbReference type="Proteomes" id="UP001408789">
    <property type="component" value="Unassembled WGS sequence"/>
</dbReference>
<feature type="transmembrane region" description="Helical" evidence="2">
    <location>
        <begin position="209"/>
        <end position="230"/>
    </location>
</feature>
<dbReference type="SUPFAM" id="SSF49354">
    <property type="entry name" value="PapD-like"/>
    <property type="match status" value="1"/>
</dbReference>
<dbReference type="AlphaFoldDB" id="A0AAP0GUK6"/>
<dbReference type="GO" id="GO:0090158">
    <property type="term" value="P:endoplasmic reticulum membrane organization"/>
    <property type="evidence" value="ECO:0007669"/>
    <property type="project" value="TreeGrafter"/>
</dbReference>
<sequence length="277" mass="31620">MKTDLLEIQPEELRIIFELKKQSSCSIRLVNKSDRHVAFKVKTTSSSKYCVRPNTGVIKPNLTCDFTVTMQAQTVAPPDLICSDKFLIQSTIVPNGTTEDYIMSTTFVKEDGKHIEEKKLKVILVSPPHSPILSPMNMISRTILYNTATELNDDLVHNNSSHAKVDEVNREVVEAMKNERSINTKHREELRLSNDVEEMKAKLREFESILRQVSCFLFTFGLCLTVHKFLTFDSDMFNSQDNLRTNQNTRAREIGFLLLFVSVVALVSVYLGYLLHS</sequence>
<organism evidence="4 5">
    <name type="scientific">Deinandra increscens subsp. villosa</name>
    <dbReference type="NCBI Taxonomy" id="3103831"/>
    <lineage>
        <taxon>Eukaryota</taxon>
        <taxon>Viridiplantae</taxon>
        <taxon>Streptophyta</taxon>
        <taxon>Embryophyta</taxon>
        <taxon>Tracheophyta</taxon>
        <taxon>Spermatophyta</taxon>
        <taxon>Magnoliopsida</taxon>
        <taxon>eudicotyledons</taxon>
        <taxon>Gunneridae</taxon>
        <taxon>Pentapetalae</taxon>
        <taxon>asterids</taxon>
        <taxon>campanulids</taxon>
        <taxon>Asterales</taxon>
        <taxon>Asteraceae</taxon>
        <taxon>Asteroideae</taxon>
        <taxon>Heliantheae alliance</taxon>
        <taxon>Madieae</taxon>
        <taxon>Madiinae</taxon>
        <taxon>Deinandra</taxon>
    </lineage>
</organism>
<evidence type="ECO:0000256" key="2">
    <source>
        <dbReference type="SAM" id="Phobius"/>
    </source>
</evidence>
<evidence type="ECO:0000256" key="1">
    <source>
        <dbReference type="ARBA" id="ARBA00008932"/>
    </source>
</evidence>
<dbReference type="InterPro" id="IPR008962">
    <property type="entry name" value="PapD-like_sf"/>
</dbReference>